<accession>A0A9D4RZ71</accession>
<evidence type="ECO:0000313" key="1">
    <source>
        <dbReference type="EMBL" id="KAH3884398.1"/>
    </source>
</evidence>
<dbReference type="AlphaFoldDB" id="A0A9D4RZ71"/>
<dbReference type="EMBL" id="JAIWYP010000001">
    <property type="protein sequence ID" value="KAH3884398.1"/>
    <property type="molecule type" value="Genomic_DNA"/>
</dbReference>
<organism evidence="1 2">
    <name type="scientific">Dreissena polymorpha</name>
    <name type="common">Zebra mussel</name>
    <name type="synonym">Mytilus polymorpha</name>
    <dbReference type="NCBI Taxonomy" id="45954"/>
    <lineage>
        <taxon>Eukaryota</taxon>
        <taxon>Metazoa</taxon>
        <taxon>Spiralia</taxon>
        <taxon>Lophotrochozoa</taxon>
        <taxon>Mollusca</taxon>
        <taxon>Bivalvia</taxon>
        <taxon>Autobranchia</taxon>
        <taxon>Heteroconchia</taxon>
        <taxon>Euheterodonta</taxon>
        <taxon>Imparidentia</taxon>
        <taxon>Neoheterodontei</taxon>
        <taxon>Myida</taxon>
        <taxon>Dreissenoidea</taxon>
        <taxon>Dreissenidae</taxon>
        <taxon>Dreissena</taxon>
    </lineage>
</organism>
<sequence length="56" mass="6003">MKLQQLFFNNLNLNLKIHSQNLAQILGHPCQGRGGHLGILLLQTVGLAQAALGQTG</sequence>
<name>A0A9D4RZ71_DREPO</name>
<keyword evidence="2" id="KW-1185">Reference proteome</keyword>
<comment type="caution">
    <text evidence="1">The sequence shown here is derived from an EMBL/GenBank/DDBJ whole genome shotgun (WGS) entry which is preliminary data.</text>
</comment>
<gene>
    <name evidence="1" type="ORF">DPMN_008376</name>
</gene>
<reference evidence="1" key="2">
    <citation type="submission" date="2020-11" db="EMBL/GenBank/DDBJ databases">
        <authorList>
            <person name="McCartney M.A."/>
            <person name="Auch B."/>
            <person name="Kono T."/>
            <person name="Mallez S."/>
            <person name="Becker A."/>
            <person name="Gohl D.M."/>
            <person name="Silverstein K.A.T."/>
            <person name="Koren S."/>
            <person name="Bechman K.B."/>
            <person name="Herman A."/>
            <person name="Abrahante J.E."/>
            <person name="Garbe J."/>
        </authorList>
    </citation>
    <scope>NUCLEOTIDE SEQUENCE</scope>
    <source>
        <strain evidence="1">Duluth1</strain>
        <tissue evidence="1">Whole animal</tissue>
    </source>
</reference>
<dbReference type="Proteomes" id="UP000828390">
    <property type="component" value="Unassembled WGS sequence"/>
</dbReference>
<protein>
    <submittedName>
        <fullName evidence="1">Uncharacterized protein</fullName>
    </submittedName>
</protein>
<evidence type="ECO:0000313" key="2">
    <source>
        <dbReference type="Proteomes" id="UP000828390"/>
    </source>
</evidence>
<proteinExistence type="predicted"/>
<reference evidence="1" key="1">
    <citation type="journal article" date="2019" name="bioRxiv">
        <title>The Genome of the Zebra Mussel, Dreissena polymorpha: A Resource for Invasive Species Research.</title>
        <authorList>
            <person name="McCartney M.A."/>
            <person name="Auch B."/>
            <person name="Kono T."/>
            <person name="Mallez S."/>
            <person name="Zhang Y."/>
            <person name="Obille A."/>
            <person name="Becker A."/>
            <person name="Abrahante J.E."/>
            <person name="Garbe J."/>
            <person name="Badalamenti J.P."/>
            <person name="Herman A."/>
            <person name="Mangelson H."/>
            <person name="Liachko I."/>
            <person name="Sullivan S."/>
            <person name="Sone E.D."/>
            <person name="Koren S."/>
            <person name="Silverstein K.A.T."/>
            <person name="Beckman K.B."/>
            <person name="Gohl D.M."/>
        </authorList>
    </citation>
    <scope>NUCLEOTIDE SEQUENCE</scope>
    <source>
        <strain evidence="1">Duluth1</strain>
        <tissue evidence="1">Whole animal</tissue>
    </source>
</reference>